<dbReference type="Gene3D" id="3.40.47.10">
    <property type="match status" value="1"/>
</dbReference>
<name>A0ABW5C960_9PROT</name>
<gene>
    <name evidence="5" type="ORF">ACFSNB_02810</name>
</gene>
<evidence type="ECO:0000256" key="3">
    <source>
        <dbReference type="RuleBase" id="RU003694"/>
    </source>
</evidence>
<dbReference type="Pfam" id="PF02801">
    <property type="entry name" value="Ketoacyl-synt_C"/>
    <property type="match status" value="1"/>
</dbReference>
<feature type="domain" description="Ketosynthase family 3 (KS3)" evidence="4">
    <location>
        <begin position="1"/>
        <end position="391"/>
    </location>
</feature>
<dbReference type="InterPro" id="IPR000794">
    <property type="entry name" value="Beta-ketoacyl_synthase"/>
</dbReference>
<protein>
    <submittedName>
        <fullName evidence="5">Beta-ketoacyl-ACP synthase</fullName>
        <ecNumber evidence="5">2.3.1.179</ecNumber>
    </submittedName>
</protein>
<dbReference type="GO" id="GO:0016874">
    <property type="term" value="F:ligase activity"/>
    <property type="evidence" value="ECO:0007669"/>
    <property type="project" value="UniProtKB-KW"/>
</dbReference>
<keyword evidence="5" id="KW-0012">Acyltransferase</keyword>
<dbReference type="PROSITE" id="PS00606">
    <property type="entry name" value="KS3_1"/>
    <property type="match status" value="1"/>
</dbReference>
<comment type="caution">
    <text evidence="5">The sequence shown here is derived from an EMBL/GenBank/DDBJ whole genome shotgun (WGS) entry which is preliminary data.</text>
</comment>
<proteinExistence type="inferred from homology"/>
<dbReference type="InterPro" id="IPR018201">
    <property type="entry name" value="Ketoacyl_synth_AS"/>
</dbReference>
<dbReference type="InterPro" id="IPR020841">
    <property type="entry name" value="PKS_Beta-ketoAc_synthase_dom"/>
</dbReference>
<dbReference type="EMBL" id="JBHUIY010000003">
    <property type="protein sequence ID" value="MFD2232731.1"/>
    <property type="molecule type" value="Genomic_DNA"/>
</dbReference>
<keyword evidence="5" id="KW-0436">Ligase</keyword>
<sequence>MTAPLYLSDLALASCLGLDRAAHLAALLADAPPGRFTPWPGGRTLVGALPAPLPPLPAALAGFDCRNNRLLWQLAGQILPALTGAAARFGPDRVAVVIGTSTGGIAEGEAALAAYLAEGRWPAGYHYRQQELGSGAEMLARGLGLAGPALAVATACSSGGKAFAAARRLIRLGLADAALVGGADTLCAMTIAGFSALEAVSATACRPFSRDRDGITIGEGGALFLLGPDPAPVALLGIGESSDAYHVSAPDPSGRGAALAMRRALDDAGLDPAAIGYLNLHGTATRLNDAMEGRAVATLFDPPPPCGSTKGLTGHTLGAAGAIEAGLAWLTLHPDWNPGRLLPLHRWDGAADPDIPPLDLVGPGRTLAAGAAVMSSSFAFGGSNCALILGEGR</sequence>
<organism evidence="5 6">
    <name type="scientific">Phaeospirillum tilakii</name>
    <dbReference type="NCBI Taxonomy" id="741673"/>
    <lineage>
        <taxon>Bacteria</taxon>
        <taxon>Pseudomonadati</taxon>
        <taxon>Pseudomonadota</taxon>
        <taxon>Alphaproteobacteria</taxon>
        <taxon>Rhodospirillales</taxon>
        <taxon>Rhodospirillaceae</taxon>
        <taxon>Phaeospirillum</taxon>
    </lineage>
</organism>
<dbReference type="InterPro" id="IPR016039">
    <property type="entry name" value="Thiolase-like"/>
</dbReference>
<keyword evidence="6" id="KW-1185">Reference proteome</keyword>
<keyword evidence="2 3" id="KW-0808">Transferase</keyword>
<comment type="similarity">
    <text evidence="1 3">Belongs to the thiolase-like superfamily. Beta-ketoacyl-ACP synthases family.</text>
</comment>
<dbReference type="CDD" id="cd00834">
    <property type="entry name" value="KAS_I_II"/>
    <property type="match status" value="1"/>
</dbReference>
<dbReference type="NCBIfam" id="NF006618">
    <property type="entry name" value="PRK09185.1"/>
    <property type="match status" value="1"/>
</dbReference>
<evidence type="ECO:0000313" key="5">
    <source>
        <dbReference type="EMBL" id="MFD2232731.1"/>
    </source>
</evidence>
<dbReference type="Pfam" id="PF00109">
    <property type="entry name" value="ketoacyl-synt"/>
    <property type="match status" value="1"/>
</dbReference>
<dbReference type="InterPro" id="IPR014030">
    <property type="entry name" value="Ketoacyl_synth_N"/>
</dbReference>
<evidence type="ECO:0000259" key="4">
    <source>
        <dbReference type="PROSITE" id="PS52004"/>
    </source>
</evidence>
<dbReference type="EC" id="2.3.1.179" evidence="5"/>
<evidence type="ECO:0000256" key="2">
    <source>
        <dbReference type="ARBA" id="ARBA00022679"/>
    </source>
</evidence>
<dbReference type="PANTHER" id="PTHR11712:SF320">
    <property type="entry name" value="BETA-KETOACYL SYNTHASE"/>
    <property type="match status" value="1"/>
</dbReference>
<accession>A0ABW5C960</accession>
<dbReference type="PANTHER" id="PTHR11712">
    <property type="entry name" value="POLYKETIDE SYNTHASE-RELATED"/>
    <property type="match status" value="1"/>
</dbReference>
<dbReference type="PROSITE" id="PS52004">
    <property type="entry name" value="KS3_2"/>
    <property type="match status" value="1"/>
</dbReference>
<evidence type="ECO:0000313" key="6">
    <source>
        <dbReference type="Proteomes" id="UP001597296"/>
    </source>
</evidence>
<dbReference type="RefSeq" id="WP_377314304.1">
    <property type="nucleotide sequence ID" value="NZ_JBHUIY010000003.1"/>
</dbReference>
<dbReference type="InterPro" id="IPR014031">
    <property type="entry name" value="Ketoacyl_synth_C"/>
</dbReference>
<reference evidence="6" key="1">
    <citation type="journal article" date="2019" name="Int. J. Syst. Evol. Microbiol.">
        <title>The Global Catalogue of Microorganisms (GCM) 10K type strain sequencing project: providing services to taxonomists for standard genome sequencing and annotation.</title>
        <authorList>
            <consortium name="The Broad Institute Genomics Platform"/>
            <consortium name="The Broad Institute Genome Sequencing Center for Infectious Disease"/>
            <person name="Wu L."/>
            <person name="Ma J."/>
        </authorList>
    </citation>
    <scope>NUCLEOTIDE SEQUENCE [LARGE SCALE GENOMIC DNA]</scope>
    <source>
        <strain evidence="6">KCTC 15012</strain>
    </source>
</reference>
<evidence type="ECO:0000256" key="1">
    <source>
        <dbReference type="ARBA" id="ARBA00008467"/>
    </source>
</evidence>
<dbReference type="GO" id="GO:0004315">
    <property type="term" value="F:3-oxoacyl-[acyl-carrier-protein] synthase activity"/>
    <property type="evidence" value="ECO:0007669"/>
    <property type="project" value="UniProtKB-EC"/>
</dbReference>
<dbReference type="SMART" id="SM00825">
    <property type="entry name" value="PKS_KS"/>
    <property type="match status" value="1"/>
</dbReference>
<dbReference type="SUPFAM" id="SSF53901">
    <property type="entry name" value="Thiolase-like"/>
    <property type="match status" value="1"/>
</dbReference>
<dbReference type="Proteomes" id="UP001597296">
    <property type="component" value="Unassembled WGS sequence"/>
</dbReference>